<proteinExistence type="predicted"/>
<dbReference type="Proteomes" id="UP000652761">
    <property type="component" value="Unassembled WGS sequence"/>
</dbReference>
<dbReference type="AlphaFoldDB" id="A0A843XQ61"/>
<gene>
    <name evidence="2" type="ORF">Taro_054257</name>
</gene>
<reference evidence="2" key="1">
    <citation type="submission" date="2017-07" db="EMBL/GenBank/DDBJ databases">
        <title>Taro Niue Genome Assembly and Annotation.</title>
        <authorList>
            <person name="Atibalentja N."/>
            <person name="Keating K."/>
            <person name="Fields C.J."/>
        </authorList>
    </citation>
    <scope>NUCLEOTIDE SEQUENCE</scope>
    <source>
        <strain evidence="2">Niue_2</strain>
        <tissue evidence="2">Leaf</tissue>
    </source>
</reference>
<dbReference type="OrthoDB" id="1900123at2759"/>
<evidence type="ECO:0000313" key="3">
    <source>
        <dbReference type="Proteomes" id="UP000652761"/>
    </source>
</evidence>
<protein>
    <submittedName>
        <fullName evidence="2">Uncharacterized protein</fullName>
    </submittedName>
</protein>
<name>A0A843XQ61_COLES</name>
<keyword evidence="1" id="KW-0812">Transmembrane</keyword>
<keyword evidence="1" id="KW-1133">Transmembrane helix</keyword>
<comment type="caution">
    <text evidence="2">The sequence shown here is derived from an EMBL/GenBank/DDBJ whole genome shotgun (WGS) entry which is preliminary data.</text>
</comment>
<keyword evidence="3" id="KW-1185">Reference proteome</keyword>
<keyword evidence="1" id="KW-0472">Membrane</keyword>
<evidence type="ECO:0000313" key="2">
    <source>
        <dbReference type="EMBL" id="MQM21220.1"/>
    </source>
</evidence>
<sequence length="173" mass="18820">MCSAEPRAMTKKTRGKLTLLFIPSRSAFLSMVCISHIFLRSFLTWAAVISVAFLRIEGEADTVDDHAGFAYHVASWNSICRNTSHQCISSMQGLAEELSQEGACERAIFPDSNIVVTRCAMIANLFAEGGDRCNLNLVAGCMDPSSPFFNPLANVDDGSCPLDSDLEDETSQT</sequence>
<accession>A0A843XQ61</accession>
<organism evidence="2 3">
    <name type="scientific">Colocasia esculenta</name>
    <name type="common">Wild taro</name>
    <name type="synonym">Arum esculentum</name>
    <dbReference type="NCBI Taxonomy" id="4460"/>
    <lineage>
        <taxon>Eukaryota</taxon>
        <taxon>Viridiplantae</taxon>
        <taxon>Streptophyta</taxon>
        <taxon>Embryophyta</taxon>
        <taxon>Tracheophyta</taxon>
        <taxon>Spermatophyta</taxon>
        <taxon>Magnoliopsida</taxon>
        <taxon>Liliopsida</taxon>
        <taxon>Araceae</taxon>
        <taxon>Aroideae</taxon>
        <taxon>Colocasieae</taxon>
        <taxon>Colocasia</taxon>
    </lineage>
</organism>
<dbReference type="EMBL" id="NMUH01010747">
    <property type="protein sequence ID" value="MQM21220.1"/>
    <property type="molecule type" value="Genomic_DNA"/>
</dbReference>
<feature type="transmembrane region" description="Helical" evidence="1">
    <location>
        <begin position="17"/>
        <end position="39"/>
    </location>
</feature>
<evidence type="ECO:0000256" key="1">
    <source>
        <dbReference type="SAM" id="Phobius"/>
    </source>
</evidence>